<accession>A0A1H6J7J2</accession>
<dbReference type="EC" id="3.6.1.1" evidence="7"/>
<dbReference type="AlphaFoldDB" id="A0A1H6J7J2"/>
<keyword evidence="2 7" id="KW-0963">Cytoplasm</keyword>
<dbReference type="InterPro" id="IPR036649">
    <property type="entry name" value="Pyrophosphatase_sf"/>
</dbReference>
<dbReference type="HAMAP" id="MF_00209">
    <property type="entry name" value="Inorganic_PPase"/>
    <property type="match status" value="1"/>
</dbReference>
<dbReference type="STRING" id="1159016.SAMN02927937_00144"/>
<evidence type="ECO:0000256" key="5">
    <source>
        <dbReference type="ARBA" id="ARBA00022842"/>
    </source>
</evidence>
<name>A0A1H6J7J2_9FLAO</name>
<feature type="binding site" evidence="7">
    <location>
        <position position="20"/>
    </location>
    <ligand>
        <name>substrate</name>
    </ligand>
</feature>
<reference evidence="8 9" key="1">
    <citation type="submission" date="2016-10" db="EMBL/GenBank/DDBJ databases">
        <authorList>
            <person name="de Groot N.N."/>
        </authorList>
    </citation>
    <scope>NUCLEOTIDE SEQUENCE [LARGE SCALE GENOMIC DNA]</scope>
    <source>
        <strain evidence="8 9">CGMCC 1.10825</strain>
    </source>
</reference>
<dbReference type="Proteomes" id="UP000199634">
    <property type="component" value="Unassembled WGS sequence"/>
</dbReference>
<feature type="binding site" evidence="7">
    <location>
        <position position="56"/>
    </location>
    <ligand>
        <name>Mg(2+)</name>
        <dbReference type="ChEBI" id="CHEBI:18420"/>
        <label>1</label>
    </ligand>
</feature>
<dbReference type="Gene3D" id="3.90.80.10">
    <property type="entry name" value="Inorganic pyrophosphatase"/>
    <property type="match status" value="1"/>
</dbReference>
<dbReference type="InterPro" id="IPR008162">
    <property type="entry name" value="Pyrophosphatase"/>
</dbReference>
<dbReference type="PROSITE" id="PS00387">
    <property type="entry name" value="PPASE"/>
    <property type="match status" value="1"/>
</dbReference>
<evidence type="ECO:0000313" key="9">
    <source>
        <dbReference type="Proteomes" id="UP000199634"/>
    </source>
</evidence>
<evidence type="ECO:0000256" key="7">
    <source>
        <dbReference type="HAMAP-Rule" id="MF_00209"/>
    </source>
</evidence>
<dbReference type="PANTHER" id="PTHR10286">
    <property type="entry name" value="INORGANIC PYROPHOSPHATASE"/>
    <property type="match status" value="1"/>
</dbReference>
<dbReference type="GO" id="GO:0005737">
    <property type="term" value="C:cytoplasm"/>
    <property type="evidence" value="ECO:0007669"/>
    <property type="project" value="UniProtKB-SubCell"/>
</dbReference>
<dbReference type="OrthoDB" id="5187599at2"/>
<keyword evidence="4 7" id="KW-0378">Hydrolase</keyword>
<feature type="binding site" evidence="7">
    <location>
        <position position="93"/>
    </location>
    <ligand>
        <name>Mg(2+)</name>
        <dbReference type="ChEBI" id="CHEBI:18420"/>
        <label>1</label>
    </ligand>
</feature>
<dbReference type="EMBL" id="FNXE01000001">
    <property type="protein sequence ID" value="SEH54918.1"/>
    <property type="molecule type" value="Genomic_DNA"/>
</dbReference>
<dbReference type="RefSeq" id="WP_091095305.1">
    <property type="nucleotide sequence ID" value="NZ_FNXE01000001.1"/>
</dbReference>
<feature type="binding site" evidence="7">
    <location>
        <position position="34"/>
    </location>
    <ligand>
        <name>substrate</name>
    </ligand>
</feature>
<comment type="subunit">
    <text evidence="7">Homohexamer.</text>
</comment>
<evidence type="ECO:0000256" key="3">
    <source>
        <dbReference type="ARBA" id="ARBA00022723"/>
    </source>
</evidence>
<evidence type="ECO:0000256" key="4">
    <source>
        <dbReference type="ARBA" id="ARBA00022801"/>
    </source>
</evidence>
<evidence type="ECO:0000256" key="6">
    <source>
        <dbReference type="ARBA" id="ARBA00047820"/>
    </source>
</evidence>
<dbReference type="SUPFAM" id="SSF50324">
    <property type="entry name" value="Inorganic pyrophosphatase"/>
    <property type="match status" value="1"/>
</dbReference>
<dbReference type="Pfam" id="PF00719">
    <property type="entry name" value="Pyrophosphatase"/>
    <property type="match status" value="1"/>
</dbReference>
<comment type="function">
    <text evidence="7">Catalyzes the hydrolysis of inorganic pyrophosphate (PPi) forming two phosphate ions.</text>
</comment>
<proteinExistence type="inferred from homology"/>
<keyword evidence="5 7" id="KW-0460">Magnesium</keyword>
<dbReference type="GO" id="GO:0004427">
    <property type="term" value="F:inorganic diphosphate phosphatase activity"/>
    <property type="evidence" value="ECO:0007669"/>
    <property type="project" value="UniProtKB-UniRule"/>
</dbReference>
<evidence type="ECO:0000256" key="2">
    <source>
        <dbReference type="ARBA" id="ARBA00022490"/>
    </source>
</evidence>
<gene>
    <name evidence="7" type="primary">ppa</name>
    <name evidence="8" type="ORF">SAMN02927937_00144</name>
</gene>
<keyword evidence="3 7" id="KW-0479">Metal-binding</keyword>
<evidence type="ECO:0000256" key="1">
    <source>
        <dbReference type="ARBA" id="ARBA00001946"/>
    </source>
</evidence>
<protein>
    <recommendedName>
        <fullName evidence="7">Inorganic pyrophosphatase</fullName>
        <ecNumber evidence="7">3.6.1.1</ecNumber>
    </recommendedName>
    <alternativeName>
        <fullName evidence="7">Pyrophosphate phospho-hydrolase</fullName>
        <shortName evidence="7">PPase</shortName>
    </alternativeName>
</protein>
<feature type="binding site" evidence="7">
    <location>
        <position position="130"/>
    </location>
    <ligand>
        <name>substrate</name>
    </ligand>
</feature>
<comment type="cofactor">
    <cofactor evidence="1 7">
        <name>Mg(2+)</name>
        <dbReference type="ChEBI" id="CHEBI:18420"/>
    </cofactor>
</comment>
<comment type="similarity">
    <text evidence="7">Belongs to the PPase family.</text>
</comment>
<dbReference type="GO" id="GO:0000287">
    <property type="term" value="F:magnesium ion binding"/>
    <property type="evidence" value="ECO:0007669"/>
    <property type="project" value="UniProtKB-UniRule"/>
</dbReference>
<dbReference type="GO" id="GO:0006796">
    <property type="term" value="P:phosphate-containing compound metabolic process"/>
    <property type="evidence" value="ECO:0007669"/>
    <property type="project" value="InterPro"/>
</dbReference>
<comment type="catalytic activity">
    <reaction evidence="6 7">
        <text>diphosphate + H2O = 2 phosphate + H(+)</text>
        <dbReference type="Rhea" id="RHEA:24576"/>
        <dbReference type="ChEBI" id="CHEBI:15377"/>
        <dbReference type="ChEBI" id="CHEBI:15378"/>
        <dbReference type="ChEBI" id="CHEBI:33019"/>
        <dbReference type="ChEBI" id="CHEBI:43474"/>
        <dbReference type="EC" id="3.6.1.1"/>
    </reaction>
</comment>
<dbReference type="CDD" id="cd00412">
    <property type="entry name" value="pyrophosphatase"/>
    <property type="match status" value="1"/>
</dbReference>
<feature type="binding site" evidence="7">
    <location>
        <position position="61"/>
    </location>
    <ligand>
        <name>Mg(2+)</name>
        <dbReference type="ChEBI" id="CHEBI:18420"/>
        <label>1</label>
    </ligand>
</feature>
<feature type="binding site" evidence="7">
    <location>
        <position position="46"/>
    </location>
    <ligand>
        <name>substrate</name>
    </ligand>
</feature>
<dbReference type="FunFam" id="3.90.80.10:FF:000003">
    <property type="entry name" value="Inorganic pyrophosphatase"/>
    <property type="match status" value="1"/>
</dbReference>
<keyword evidence="9" id="KW-1185">Reference proteome</keyword>
<sequence length="174" mass="20089">MTNVEQFDVFIEIPAGSRNKYEFDFDLKMMRFDRLLFSSMKYPTDYGFIPETLALDNDPLDVLILTTEPTIPGLLMEVKPIGVFYMADDKGNDEKIICVPTGDPLMRELNDLGDINKHLIKEIEHFFQVYKDLENKKVETNGFGDKAAAIAMIKECQERFAQLSEEKQKSYSIR</sequence>
<evidence type="ECO:0000313" key="8">
    <source>
        <dbReference type="EMBL" id="SEH54918.1"/>
    </source>
</evidence>
<comment type="subcellular location">
    <subcellularLocation>
        <location evidence="7">Cytoplasm</location>
    </subcellularLocation>
</comment>
<feature type="binding site" evidence="7">
    <location>
        <position position="61"/>
    </location>
    <ligand>
        <name>Mg(2+)</name>
        <dbReference type="ChEBI" id="CHEBI:18420"/>
        <label>2</label>
    </ligand>
</feature>
<organism evidence="8 9">
    <name type="scientific">Paenimyroides marinum</name>
    <dbReference type="NCBI Taxonomy" id="1159016"/>
    <lineage>
        <taxon>Bacteria</taxon>
        <taxon>Pseudomonadati</taxon>
        <taxon>Bacteroidota</taxon>
        <taxon>Flavobacteriia</taxon>
        <taxon>Flavobacteriales</taxon>
        <taxon>Flavobacteriaceae</taxon>
        <taxon>Paenimyroides</taxon>
    </lineage>
</organism>